<name>A0A8T3BEC4_DENNO</name>
<feature type="compositionally biased region" description="Basic residues" evidence="1">
    <location>
        <begin position="12"/>
        <end position="31"/>
    </location>
</feature>
<dbReference type="EMBL" id="JAGYWB010000009">
    <property type="protein sequence ID" value="KAI0511432.1"/>
    <property type="molecule type" value="Genomic_DNA"/>
</dbReference>
<keyword evidence="3" id="KW-1185">Reference proteome</keyword>
<feature type="region of interest" description="Disordered" evidence="1">
    <location>
        <begin position="1"/>
        <end position="31"/>
    </location>
</feature>
<dbReference type="Proteomes" id="UP000829196">
    <property type="component" value="Unassembled WGS sequence"/>
</dbReference>
<organism evidence="2 3">
    <name type="scientific">Dendrobium nobile</name>
    <name type="common">Orchid</name>
    <dbReference type="NCBI Taxonomy" id="94219"/>
    <lineage>
        <taxon>Eukaryota</taxon>
        <taxon>Viridiplantae</taxon>
        <taxon>Streptophyta</taxon>
        <taxon>Embryophyta</taxon>
        <taxon>Tracheophyta</taxon>
        <taxon>Spermatophyta</taxon>
        <taxon>Magnoliopsida</taxon>
        <taxon>Liliopsida</taxon>
        <taxon>Asparagales</taxon>
        <taxon>Orchidaceae</taxon>
        <taxon>Epidendroideae</taxon>
        <taxon>Malaxideae</taxon>
        <taxon>Dendrobiinae</taxon>
        <taxon>Dendrobium</taxon>
    </lineage>
</organism>
<accession>A0A8T3BEC4</accession>
<sequence length="68" mass="7710">MRISSSFGSMSNHRHSKIIAKSSKKAMSNHRHSKIIAKSSKKACYTKNINAYRLIMSKQNQQIGAQLF</sequence>
<feature type="compositionally biased region" description="Polar residues" evidence="1">
    <location>
        <begin position="1"/>
        <end position="11"/>
    </location>
</feature>
<evidence type="ECO:0000313" key="2">
    <source>
        <dbReference type="EMBL" id="KAI0511432.1"/>
    </source>
</evidence>
<protein>
    <submittedName>
        <fullName evidence="2">Uncharacterized protein</fullName>
    </submittedName>
</protein>
<comment type="caution">
    <text evidence="2">The sequence shown here is derived from an EMBL/GenBank/DDBJ whole genome shotgun (WGS) entry which is preliminary data.</text>
</comment>
<evidence type="ECO:0000313" key="3">
    <source>
        <dbReference type="Proteomes" id="UP000829196"/>
    </source>
</evidence>
<gene>
    <name evidence="2" type="ORF">KFK09_012062</name>
</gene>
<reference evidence="2" key="1">
    <citation type="journal article" date="2022" name="Front. Genet.">
        <title>Chromosome-Scale Assembly of the Dendrobium nobile Genome Provides Insights Into the Molecular Mechanism of the Biosynthesis of the Medicinal Active Ingredient of Dendrobium.</title>
        <authorList>
            <person name="Xu Q."/>
            <person name="Niu S.-C."/>
            <person name="Li K.-L."/>
            <person name="Zheng P.-J."/>
            <person name="Zhang X.-J."/>
            <person name="Jia Y."/>
            <person name="Liu Y."/>
            <person name="Niu Y.-X."/>
            <person name="Yu L.-H."/>
            <person name="Chen D.-F."/>
            <person name="Zhang G.-Q."/>
        </authorList>
    </citation>
    <scope>NUCLEOTIDE SEQUENCE</scope>
    <source>
        <tissue evidence="2">Leaf</tissue>
    </source>
</reference>
<evidence type="ECO:0000256" key="1">
    <source>
        <dbReference type="SAM" id="MobiDB-lite"/>
    </source>
</evidence>
<dbReference type="AlphaFoldDB" id="A0A8T3BEC4"/>
<proteinExistence type="predicted"/>